<dbReference type="RefSeq" id="WP_078664749.1">
    <property type="nucleotide sequence ID" value="NZ_FUXM01000004.1"/>
</dbReference>
<name>A0A1T4MLG6_9FIRM</name>
<evidence type="ECO:0000313" key="2">
    <source>
        <dbReference type="EMBL" id="SJZ67697.1"/>
    </source>
</evidence>
<keyword evidence="1" id="KW-1133">Transmembrane helix</keyword>
<keyword evidence="1" id="KW-0812">Transmembrane</keyword>
<gene>
    <name evidence="2" type="ORF">SAMN02745885_00643</name>
</gene>
<evidence type="ECO:0000313" key="3">
    <source>
        <dbReference type="Proteomes" id="UP000189933"/>
    </source>
</evidence>
<feature type="transmembrane region" description="Helical" evidence="1">
    <location>
        <begin position="214"/>
        <end position="242"/>
    </location>
</feature>
<dbReference type="Proteomes" id="UP000189933">
    <property type="component" value="Unassembled WGS sequence"/>
</dbReference>
<feature type="transmembrane region" description="Helical" evidence="1">
    <location>
        <begin position="117"/>
        <end position="137"/>
    </location>
</feature>
<organism evidence="2 3">
    <name type="scientific">Carboxydocella sporoproducens DSM 16521</name>
    <dbReference type="NCBI Taxonomy" id="1121270"/>
    <lineage>
        <taxon>Bacteria</taxon>
        <taxon>Bacillati</taxon>
        <taxon>Bacillota</taxon>
        <taxon>Clostridia</taxon>
        <taxon>Eubacteriales</taxon>
        <taxon>Clostridiales Family XVI. Incertae Sedis</taxon>
        <taxon>Carboxydocella</taxon>
    </lineage>
</organism>
<feature type="transmembrane region" description="Helical" evidence="1">
    <location>
        <begin position="30"/>
        <end position="48"/>
    </location>
</feature>
<accession>A0A1T4MLG6</accession>
<evidence type="ECO:0000256" key="1">
    <source>
        <dbReference type="SAM" id="Phobius"/>
    </source>
</evidence>
<reference evidence="3" key="1">
    <citation type="submission" date="2017-02" db="EMBL/GenBank/DDBJ databases">
        <authorList>
            <person name="Varghese N."/>
            <person name="Submissions S."/>
        </authorList>
    </citation>
    <scope>NUCLEOTIDE SEQUENCE [LARGE SCALE GENOMIC DNA]</scope>
    <source>
        <strain evidence="3">DSM 16521</strain>
    </source>
</reference>
<feature type="transmembrane region" description="Helical" evidence="1">
    <location>
        <begin position="54"/>
        <end position="72"/>
    </location>
</feature>
<feature type="transmembrane region" description="Helical" evidence="1">
    <location>
        <begin position="149"/>
        <end position="171"/>
    </location>
</feature>
<dbReference type="EMBL" id="FUXM01000004">
    <property type="protein sequence ID" value="SJZ67697.1"/>
    <property type="molecule type" value="Genomic_DNA"/>
</dbReference>
<keyword evidence="3" id="KW-1185">Reference proteome</keyword>
<dbReference type="AlphaFoldDB" id="A0A1T4MLG6"/>
<protein>
    <recommendedName>
        <fullName evidence="4">Cytochrome c assembly protein domain-containing protein</fullName>
    </recommendedName>
</protein>
<sequence>MAGEQLIWLMVGLLLLALLFHWRKQNIIELGLAGAGWLALTFFIGWRWQLSGHPPVFGIFENSLAGAWFLITTYFLNRFSPLLAIAALLLSYGWWFNRLPVPLTISERSWWVDVHAFFAWLGFTAFWSAWVLAWSKAEKRSQPRWRRSLLNYLNLAFFAWTAMLATGMWYQHLLFGSWWRWDFIEVVSLLVWLTNAWTLHYLHFQSEFPLIGLWLVRIIPLLLLVAFFGLFLLLITGSFHVFDLQFMR</sequence>
<keyword evidence="1" id="KW-0472">Membrane</keyword>
<evidence type="ECO:0008006" key="4">
    <source>
        <dbReference type="Google" id="ProtNLM"/>
    </source>
</evidence>
<feature type="transmembrane region" description="Helical" evidence="1">
    <location>
        <begin position="6"/>
        <end position="23"/>
    </location>
</feature>
<feature type="transmembrane region" description="Helical" evidence="1">
    <location>
        <begin position="79"/>
        <end position="97"/>
    </location>
</feature>
<dbReference type="OrthoDB" id="9761451at2"/>
<proteinExistence type="predicted"/>